<dbReference type="Proteomes" id="UP000218896">
    <property type="component" value="Unassembled WGS sequence"/>
</dbReference>
<sequence length="61" mass="6681">MVYFDKILNKAGGSVPHPSANPGISVLTLVSLNRPDWQSLGNPELRFPDSLTINFILSIQT</sequence>
<accession>A0A2A2FBB6</accession>
<evidence type="ECO:0000313" key="1">
    <source>
        <dbReference type="EMBL" id="PAU82248.1"/>
    </source>
</evidence>
<proteinExistence type="predicted"/>
<comment type="caution">
    <text evidence="1">The sequence shown here is derived from an EMBL/GenBank/DDBJ whole genome shotgun (WGS) entry which is preliminary data.</text>
</comment>
<organism evidence="1 2">
    <name type="scientific">Halovibrio salipaludis</name>
    <dbReference type="NCBI Taxonomy" id="2032626"/>
    <lineage>
        <taxon>Bacteria</taxon>
        <taxon>Pseudomonadati</taxon>
        <taxon>Pseudomonadota</taxon>
        <taxon>Gammaproteobacteria</taxon>
        <taxon>Oceanospirillales</taxon>
        <taxon>Halomonadaceae</taxon>
        <taxon>Halovibrio</taxon>
    </lineage>
</organism>
<dbReference type="AlphaFoldDB" id="A0A2A2FBB6"/>
<gene>
    <name evidence="1" type="ORF">CK501_03640</name>
</gene>
<dbReference type="EMBL" id="NSKD01000001">
    <property type="protein sequence ID" value="PAU82248.1"/>
    <property type="molecule type" value="Genomic_DNA"/>
</dbReference>
<evidence type="ECO:0000313" key="2">
    <source>
        <dbReference type="Proteomes" id="UP000218896"/>
    </source>
</evidence>
<protein>
    <submittedName>
        <fullName evidence="1">Uncharacterized protein</fullName>
    </submittedName>
</protein>
<reference evidence="1 2" key="1">
    <citation type="submission" date="2017-08" db="EMBL/GenBank/DDBJ databases">
        <title>Halovibrio sewagensis sp. nov., isolated from wastewater of high salinity.</title>
        <authorList>
            <person name="Dong X."/>
            <person name="Zhang G."/>
        </authorList>
    </citation>
    <scope>NUCLEOTIDE SEQUENCE [LARGE SCALE GENOMIC DNA]</scope>
    <source>
        <strain evidence="1 2">YL5-2</strain>
    </source>
</reference>
<keyword evidence="2" id="KW-1185">Reference proteome</keyword>
<name>A0A2A2FBB6_9GAMM</name>